<dbReference type="EMBL" id="AEAI01001908">
    <property type="protein sequence ID" value="EGH46997.1"/>
    <property type="molecule type" value="Genomic_DNA"/>
</dbReference>
<dbReference type="HOGENOM" id="CLU_3393704_0_0_6"/>
<evidence type="ECO:0000313" key="2">
    <source>
        <dbReference type="Proteomes" id="UP000004986"/>
    </source>
</evidence>
<sequence length="33" mass="3492">MLMTVLIRNVAKPLLLTLSLLGLSAQALAATRV</sequence>
<proteinExistence type="predicted"/>
<comment type="caution">
    <text evidence="1">The sequence shown here is derived from an EMBL/GenBank/DDBJ whole genome shotgun (WGS) entry which is preliminary data.</text>
</comment>
<accession>F3GIU4</accession>
<gene>
    <name evidence="1" type="ORF">PSYPI_33813</name>
</gene>
<keyword evidence="2" id="KW-1185">Reference proteome</keyword>
<name>F3GIU4_PSESJ</name>
<protein>
    <submittedName>
        <fullName evidence="1">Uncharacterized protein</fullName>
    </submittedName>
</protein>
<reference evidence="1 2" key="1">
    <citation type="journal article" date="2011" name="PLoS Pathog.">
        <title>Dynamic evolution of pathogenicity revealed by sequencing and comparative genomics of 19 Pseudomonas syringae isolates.</title>
        <authorList>
            <person name="Baltrus D.A."/>
            <person name="Nishimura M.T."/>
            <person name="Romanchuk A."/>
            <person name="Chang J.H."/>
            <person name="Mukhtar M.S."/>
            <person name="Cherkis K."/>
            <person name="Roach J."/>
            <person name="Grant S.R."/>
            <person name="Jones C.D."/>
            <person name="Dangl J.L."/>
        </authorList>
    </citation>
    <scope>NUCLEOTIDE SEQUENCE [LARGE SCALE GENOMIC DNA]</scope>
    <source>
        <strain evidence="1 2">1704B</strain>
    </source>
</reference>
<evidence type="ECO:0000313" key="1">
    <source>
        <dbReference type="EMBL" id="EGH46997.1"/>
    </source>
</evidence>
<feature type="non-terminal residue" evidence="1">
    <location>
        <position position="33"/>
    </location>
</feature>
<organism evidence="1 2">
    <name type="scientific">Pseudomonas syringae pv. pisi str. 1704B</name>
    <dbReference type="NCBI Taxonomy" id="629263"/>
    <lineage>
        <taxon>Bacteria</taxon>
        <taxon>Pseudomonadati</taxon>
        <taxon>Pseudomonadota</taxon>
        <taxon>Gammaproteobacteria</taxon>
        <taxon>Pseudomonadales</taxon>
        <taxon>Pseudomonadaceae</taxon>
        <taxon>Pseudomonas</taxon>
        <taxon>Pseudomonas syringae</taxon>
    </lineage>
</organism>
<dbReference type="Proteomes" id="UP000004986">
    <property type="component" value="Unassembled WGS sequence"/>
</dbReference>
<dbReference type="AlphaFoldDB" id="F3GIU4"/>